<accession>A0ABP9C1G6</accession>
<keyword evidence="7" id="KW-0032">Aminotransferase</keyword>
<dbReference type="InterPro" id="IPR004839">
    <property type="entry name" value="Aminotransferase_I/II_large"/>
</dbReference>
<keyword evidence="4" id="KW-0238">DNA-binding</keyword>
<evidence type="ECO:0000256" key="1">
    <source>
        <dbReference type="ARBA" id="ARBA00005384"/>
    </source>
</evidence>
<keyword evidence="3" id="KW-0805">Transcription regulation</keyword>
<dbReference type="Gene3D" id="1.10.10.10">
    <property type="entry name" value="Winged helix-like DNA-binding domain superfamily/Winged helix DNA-binding domain"/>
    <property type="match status" value="1"/>
</dbReference>
<dbReference type="InterPro" id="IPR051446">
    <property type="entry name" value="HTH_trans_reg/aminotransferase"/>
</dbReference>
<dbReference type="PROSITE" id="PS50949">
    <property type="entry name" value="HTH_GNTR"/>
    <property type="match status" value="1"/>
</dbReference>
<proteinExistence type="inferred from homology"/>
<keyword evidence="8" id="KW-1185">Reference proteome</keyword>
<dbReference type="InterPro" id="IPR036388">
    <property type="entry name" value="WH-like_DNA-bd_sf"/>
</dbReference>
<evidence type="ECO:0000256" key="3">
    <source>
        <dbReference type="ARBA" id="ARBA00023015"/>
    </source>
</evidence>
<dbReference type="CDD" id="cd07377">
    <property type="entry name" value="WHTH_GntR"/>
    <property type="match status" value="1"/>
</dbReference>
<dbReference type="GO" id="GO:0008483">
    <property type="term" value="F:transaminase activity"/>
    <property type="evidence" value="ECO:0007669"/>
    <property type="project" value="UniProtKB-KW"/>
</dbReference>
<dbReference type="InterPro" id="IPR000524">
    <property type="entry name" value="Tscrpt_reg_HTH_GntR"/>
</dbReference>
<evidence type="ECO:0000259" key="6">
    <source>
        <dbReference type="PROSITE" id="PS50949"/>
    </source>
</evidence>
<dbReference type="PANTHER" id="PTHR46577:SF1">
    <property type="entry name" value="HTH-TYPE TRANSCRIPTIONAL REGULATORY PROTEIN GABR"/>
    <property type="match status" value="1"/>
</dbReference>
<dbReference type="Gene3D" id="3.40.640.10">
    <property type="entry name" value="Type I PLP-dependent aspartate aminotransferase-like (Major domain)"/>
    <property type="match status" value="1"/>
</dbReference>
<dbReference type="InterPro" id="IPR015421">
    <property type="entry name" value="PyrdxlP-dep_Trfase_major"/>
</dbReference>
<dbReference type="CDD" id="cd00609">
    <property type="entry name" value="AAT_like"/>
    <property type="match status" value="1"/>
</dbReference>
<keyword evidence="5" id="KW-0804">Transcription</keyword>
<evidence type="ECO:0000256" key="2">
    <source>
        <dbReference type="ARBA" id="ARBA00022898"/>
    </source>
</evidence>
<evidence type="ECO:0000256" key="4">
    <source>
        <dbReference type="ARBA" id="ARBA00023125"/>
    </source>
</evidence>
<keyword evidence="7" id="KW-0808">Transferase</keyword>
<feature type="domain" description="HTH gntR-type" evidence="6">
    <location>
        <begin position="16"/>
        <end position="84"/>
    </location>
</feature>
<dbReference type="SUPFAM" id="SSF53383">
    <property type="entry name" value="PLP-dependent transferases"/>
    <property type="match status" value="1"/>
</dbReference>
<reference evidence="8" key="1">
    <citation type="journal article" date="2019" name="Int. J. Syst. Evol. Microbiol.">
        <title>The Global Catalogue of Microorganisms (GCM) 10K type strain sequencing project: providing services to taxonomists for standard genome sequencing and annotation.</title>
        <authorList>
            <consortium name="The Broad Institute Genomics Platform"/>
            <consortium name="The Broad Institute Genome Sequencing Center for Infectious Disease"/>
            <person name="Wu L."/>
            <person name="Ma J."/>
        </authorList>
    </citation>
    <scope>NUCLEOTIDE SEQUENCE [LARGE SCALE GENOMIC DNA]</scope>
    <source>
        <strain evidence="8">JCM 18200</strain>
    </source>
</reference>
<keyword evidence="2" id="KW-0663">Pyridoxal phosphate</keyword>
<evidence type="ECO:0000313" key="7">
    <source>
        <dbReference type="EMBL" id="GAA4802294.1"/>
    </source>
</evidence>
<dbReference type="Proteomes" id="UP001501411">
    <property type="component" value="Unassembled WGS sequence"/>
</dbReference>
<sequence length="490" mass="55899">MLPYKNLLVIDKNSYVAIYRQLAIQFIGLIQEGKLLPGTALPSTRVLAADLELHRKTVMAAYNVLVSEDWIDSVPRKGFVVSPRLPVVRPKSYHTNRLASYDADPRFRYKTLEHFNRSPIAVKKTDIVVDDGFPDMALLPVEAMLKEYRRVMDYPALKKINSGWQREGSADFRSALCAFLNQTRGIDIRIENLLTTRGAQMAIYIASSLIIQPGDKVMIGEPSYSFANSVFEQLGAELIRVPVDDHGMRTDCVEEVLRKHSIKLLYIIPHHHHPTTVTMSVERRNHLLQLIRRYQLAVIEDDYDYDFQFQYAPYLPLASGDHEGNIIYIGSLTKVLGTPFRLGYLIATEKFVQEAAKWKTLIDLRGDVLLEHVVAHLIQRGELKRLIQKANKLYRQRCYFLADLMRTQLNENIEFKRPNGGMALWLKFQTDFPLGKVIKKTASLGLKITGSVYSLEKGASYNAFRFGFASLHEEEMEKAVHLLSDAIGKV</sequence>
<dbReference type="Pfam" id="PF00392">
    <property type="entry name" value="GntR"/>
    <property type="match status" value="1"/>
</dbReference>
<protein>
    <submittedName>
        <fullName evidence="7">PLP-dependent aminotransferase family protein</fullName>
    </submittedName>
</protein>
<dbReference type="EMBL" id="BAABIQ010000042">
    <property type="protein sequence ID" value="GAA4802294.1"/>
    <property type="molecule type" value="Genomic_DNA"/>
</dbReference>
<dbReference type="InterPro" id="IPR036390">
    <property type="entry name" value="WH_DNA-bd_sf"/>
</dbReference>
<comment type="similarity">
    <text evidence="1">In the C-terminal section; belongs to the class-I pyridoxal-phosphate-dependent aminotransferase family.</text>
</comment>
<dbReference type="PANTHER" id="PTHR46577">
    <property type="entry name" value="HTH-TYPE TRANSCRIPTIONAL REGULATORY PROTEIN GABR"/>
    <property type="match status" value="1"/>
</dbReference>
<dbReference type="InterPro" id="IPR015424">
    <property type="entry name" value="PyrdxlP-dep_Trfase"/>
</dbReference>
<evidence type="ECO:0000313" key="8">
    <source>
        <dbReference type="Proteomes" id="UP001501411"/>
    </source>
</evidence>
<dbReference type="RefSeq" id="WP_345233572.1">
    <property type="nucleotide sequence ID" value="NZ_BAABIQ010000042.1"/>
</dbReference>
<name>A0ABP9C1G6_9SPHI</name>
<gene>
    <name evidence="7" type="ORF">GCM10023231_34080</name>
</gene>
<dbReference type="SUPFAM" id="SSF46785">
    <property type="entry name" value="Winged helix' DNA-binding domain"/>
    <property type="match status" value="1"/>
</dbReference>
<comment type="caution">
    <text evidence="7">The sequence shown here is derived from an EMBL/GenBank/DDBJ whole genome shotgun (WGS) entry which is preliminary data.</text>
</comment>
<dbReference type="Pfam" id="PF00155">
    <property type="entry name" value="Aminotran_1_2"/>
    <property type="match status" value="1"/>
</dbReference>
<dbReference type="SMART" id="SM00345">
    <property type="entry name" value="HTH_GNTR"/>
    <property type="match status" value="1"/>
</dbReference>
<evidence type="ECO:0000256" key="5">
    <source>
        <dbReference type="ARBA" id="ARBA00023163"/>
    </source>
</evidence>
<organism evidence="7 8">
    <name type="scientific">Olivibacter ginsenosidimutans</name>
    <dbReference type="NCBI Taxonomy" id="1176537"/>
    <lineage>
        <taxon>Bacteria</taxon>
        <taxon>Pseudomonadati</taxon>
        <taxon>Bacteroidota</taxon>
        <taxon>Sphingobacteriia</taxon>
        <taxon>Sphingobacteriales</taxon>
        <taxon>Sphingobacteriaceae</taxon>
        <taxon>Olivibacter</taxon>
    </lineage>
</organism>